<gene>
    <name evidence="2" type="ORF">PTSG_07918</name>
</gene>
<proteinExistence type="predicted"/>
<dbReference type="Gene3D" id="3.30.160.60">
    <property type="entry name" value="Classic Zinc Finger"/>
    <property type="match status" value="1"/>
</dbReference>
<organism evidence="3">
    <name type="scientific">Salpingoeca rosetta (strain ATCC 50818 / BSB-021)</name>
    <dbReference type="NCBI Taxonomy" id="946362"/>
    <lineage>
        <taxon>Eukaryota</taxon>
        <taxon>Choanoflagellata</taxon>
        <taxon>Craspedida</taxon>
        <taxon>Salpingoecidae</taxon>
        <taxon>Salpingoeca</taxon>
    </lineage>
</organism>
<evidence type="ECO:0000256" key="1">
    <source>
        <dbReference type="SAM" id="MobiDB-lite"/>
    </source>
</evidence>
<dbReference type="Pfam" id="PF13913">
    <property type="entry name" value="zf-C2HC_2"/>
    <property type="match status" value="1"/>
</dbReference>
<dbReference type="InParanoid" id="F2UGP9"/>
<dbReference type="Proteomes" id="UP000007799">
    <property type="component" value="Unassembled WGS sequence"/>
</dbReference>
<evidence type="ECO:0000313" key="3">
    <source>
        <dbReference type="Proteomes" id="UP000007799"/>
    </source>
</evidence>
<dbReference type="GeneID" id="16072280"/>
<evidence type="ECO:0000313" key="2">
    <source>
        <dbReference type="EMBL" id="EGD75799.1"/>
    </source>
</evidence>
<sequence length="275" mass="30103">MDDRGAQRPLALATDRHRHHHQDVHPHDMHMVTCEYCGERFYPDRLIVHHRVCGPDAPRLPTATRRSQSNKRMKDITELVSAAPASSAHARLLRPSTDRQQLLQQQYRTNGRALTRHSTPTFFTVASSSDHCTHGQYDDIVDDDYDYDDGDDDGDAGVVEGLGAYHDNGGDTRSGSSGNVGAGVVSSGGGDVHGDGDVLGRYSLQNTHATEPRELSEQGHDTAEAMVSPHQHDRPTFTADPPTTRRHDGDDDEHSDASNAKLAPTARTRSNSSSQ</sequence>
<name>F2UGP9_SALR5</name>
<reference evidence="2" key="1">
    <citation type="submission" date="2009-08" db="EMBL/GenBank/DDBJ databases">
        <title>Annotation of Salpingoeca rosetta.</title>
        <authorList>
            <consortium name="The Broad Institute Genome Sequencing Platform"/>
            <person name="Russ C."/>
            <person name="Cuomo C."/>
            <person name="Burger G."/>
            <person name="Gray M.W."/>
            <person name="Holland P.W.H."/>
            <person name="King N."/>
            <person name="Lang F.B.F."/>
            <person name="Roger A.J."/>
            <person name="Ruiz-Trillo I."/>
            <person name="Young S.K."/>
            <person name="Zeng Q."/>
            <person name="Gargeya S."/>
            <person name="Alvarado L."/>
            <person name="Berlin A."/>
            <person name="Chapman S.B."/>
            <person name="Chen Z."/>
            <person name="Freedman E."/>
            <person name="Gellesch M."/>
            <person name="Goldberg J."/>
            <person name="Griggs A."/>
            <person name="Gujja S."/>
            <person name="Heilman E."/>
            <person name="Heiman D."/>
            <person name="Howarth C."/>
            <person name="Mehta T."/>
            <person name="Neiman D."/>
            <person name="Pearson M."/>
            <person name="Roberts A."/>
            <person name="Saif S."/>
            <person name="Shea T."/>
            <person name="Shenoy N."/>
            <person name="Sisk P."/>
            <person name="Stolte C."/>
            <person name="Sykes S."/>
            <person name="White J."/>
            <person name="Yandava C."/>
            <person name="Haas B."/>
            <person name="Nusbaum C."/>
            <person name="Birren B."/>
        </authorList>
    </citation>
    <scope>NUCLEOTIDE SEQUENCE [LARGE SCALE GENOMIC DNA]</scope>
    <source>
        <strain evidence="2">ATCC 50818</strain>
    </source>
</reference>
<feature type="compositionally biased region" description="Acidic residues" evidence="1">
    <location>
        <begin position="143"/>
        <end position="155"/>
    </location>
</feature>
<feature type="compositionally biased region" description="Gly residues" evidence="1">
    <location>
        <begin position="178"/>
        <end position="191"/>
    </location>
</feature>
<dbReference type="EMBL" id="GL832973">
    <property type="protein sequence ID" value="EGD75799.1"/>
    <property type="molecule type" value="Genomic_DNA"/>
</dbReference>
<accession>F2UGP9</accession>
<keyword evidence="3" id="KW-1185">Reference proteome</keyword>
<protein>
    <submittedName>
        <fullName evidence="2">Uncharacterized protein</fullName>
    </submittedName>
</protein>
<dbReference type="AlphaFoldDB" id="F2UGP9"/>
<feature type="region of interest" description="Disordered" evidence="1">
    <location>
        <begin position="143"/>
        <end position="275"/>
    </location>
</feature>
<dbReference type="KEGG" id="sre:PTSG_07918"/>
<dbReference type="RefSeq" id="XP_004991720.1">
    <property type="nucleotide sequence ID" value="XM_004991663.1"/>
</dbReference>
<feature type="compositionally biased region" description="Basic and acidic residues" evidence="1">
    <location>
        <begin position="210"/>
        <end position="223"/>
    </location>
</feature>